<dbReference type="PANTHER" id="PTHR30576">
    <property type="entry name" value="COLANIC BIOSYNTHESIS UDP-GLUCOSE LIPID CARRIER TRANSFERASE"/>
    <property type="match status" value="1"/>
</dbReference>
<dbReference type="Proteomes" id="UP000187506">
    <property type="component" value="Chromosome"/>
</dbReference>
<sequence>MTSKSNIHFEISERKILLRILDVFFIGLALYIFSFFSGFDYIKIDETHWRWLVVLVIYIMGFGTIFELYDLKKSSKIETVSSAIVLTTSITVLVYLLTPYYTPTLPENRIQILYFYLAILFPLLIWRLAYITFIASPRFYKRALLVAEVSNVEAIIASFNAADPNYQIIGFINCEAENENSVKFKGLTQYSPNEIHKIIIDKNISEVVVASSNSERITPSIYVDLATLLERGYPIREYTQVYEDMSYRVPVSFIGKDFYKYFPFSRNNKNKLYLAYRRVFDIILSVIGIFCTLLFLPFIAIGNAIGNRGPLLYSQERIGKNGKIFKIFKFRSMVKNAEADGAVWATKNDARVTSFGRFLRRTRLDELPQLINILKGEMSIIGPRPERPIFVNELALVIPFYHTRHIVKPGLTGWAQVLARYGSSIDDSQVKLEYDLYYIKHRSFLLDFNIIIKTLSTIVFFRGQ</sequence>
<proteinExistence type="inferred from homology"/>
<name>A0AAC9PXB3_9FLAO</name>
<feature type="transmembrane region" description="Helical" evidence="7">
    <location>
        <begin position="16"/>
        <end position="36"/>
    </location>
</feature>
<evidence type="ECO:0000259" key="8">
    <source>
        <dbReference type="Pfam" id="PF02397"/>
    </source>
</evidence>
<dbReference type="NCBIfam" id="TIGR03025">
    <property type="entry name" value="EPS_sugtrans"/>
    <property type="match status" value="1"/>
</dbReference>
<dbReference type="PANTHER" id="PTHR30576:SF0">
    <property type="entry name" value="UNDECAPRENYL-PHOSPHATE N-ACETYLGALACTOSAMINYL 1-PHOSPHATE TRANSFERASE-RELATED"/>
    <property type="match status" value="1"/>
</dbReference>
<dbReference type="Pfam" id="PF02397">
    <property type="entry name" value="Bac_transf"/>
    <property type="match status" value="1"/>
</dbReference>
<feature type="transmembrane region" description="Helical" evidence="7">
    <location>
        <begin position="113"/>
        <end position="135"/>
    </location>
</feature>
<dbReference type="Gene3D" id="3.40.50.720">
    <property type="entry name" value="NAD(P)-binding Rossmann-like Domain"/>
    <property type="match status" value="1"/>
</dbReference>
<feature type="domain" description="Bacterial sugar transferase" evidence="8">
    <location>
        <begin position="277"/>
        <end position="459"/>
    </location>
</feature>
<dbReference type="GO" id="GO:0016780">
    <property type="term" value="F:phosphotransferase activity, for other substituted phosphate groups"/>
    <property type="evidence" value="ECO:0007669"/>
    <property type="project" value="TreeGrafter"/>
</dbReference>
<keyword evidence="10" id="KW-1185">Reference proteome</keyword>
<evidence type="ECO:0000313" key="9">
    <source>
        <dbReference type="EMBL" id="APY00715.1"/>
    </source>
</evidence>
<evidence type="ECO:0000256" key="3">
    <source>
        <dbReference type="ARBA" id="ARBA00022679"/>
    </source>
</evidence>
<evidence type="ECO:0000256" key="6">
    <source>
        <dbReference type="ARBA" id="ARBA00023136"/>
    </source>
</evidence>
<organism evidence="9 10">
    <name type="scientific">Lacinutrix venerupis</name>
    <dbReference type="NCBI Taxonomy" id="1486034"/>
    <lineage>
        <taxon>Bacteria</taxon>
        <taxon>Pseudomonadati</taxon>
        <taxon>Bacteroidota</taxon>
        <taxon>Flavobacteriia</taxon>
        <taxon>Flavobacteriales</taxon>
        <taxon>Flavobacteriaceae</taxon>
        <taxon>Lacinutrix</taxon>
    </lineage>
</organism>
<evidence type="ECO:0000256" key="7">
    <source>
        <dbReference type="SAM" id="Phobius"/>
    </source>
</evidence>
<dbReference type="AlphaFoldDB" id="A0AAC9PXB3"/>
<keyword evidence="5 7" id="KW-1133">Transmembrane helix</keyword>
<comment type="subcellular location">
    <subcellularLocation>
        <location evidence="1">Membrane</location>
        <topology evidence="1">Multi-pass membrane protein</topology>
    </subcellularLocation>
</comment>
<evidence type="ECO:0000256" key="2">
    <source>
        <dbReference type="ARBA" id="ARBA00006464"/>
    </source>
</evidence>
<keyword evidence="6 7" id="KW-0472">Membrane</keyword>
<dbReference type="InterPro" id="IPR017475">
    <property type="entry name" value="EPS_sugar_tfrase"/>
</dbReference>
<evidence type="ECO:0000313" key="10">
    <source>
        <dbReference type="Proteomes" id="UP000187506"/>
    </source>
</evidence>
<feature type="transmembrane region" description="Helical" evidence="7">
    <location>
        <begin position="80"/>
        <end position="101"/>
    </location>
</feature>
<reference evidence="9 10" key="1">
    <citation type="submission" date="2017-01" db="EMBL/GenBank/DDBJ databases">
        <title>Complete genome of Lacinutrix venerupis DOK2-8 isolated from seawater in Dokdo.</title>
        <authorList>
            <person name="Chi W.-J."/>
            <person name="Kim J.H."/>
        </authorList>
    </citation>
    <scope>NUCLEOTIDE SEQUENCE [LARGE SCALE GENOMIC DNA]</scope>
    <source>
        <strain evidence="9 10">DOK2-8</strain>
    </source>
</reference>
<dbReference type="KEGG" id="lvn:BWR22_10455"/>
<dbReference type="EMBL" id="CP019352">
    <property type="protein sequence ID" value="APY00715.1"/>
    <property type="molecule type" value="Genomic_DNA"/>
</dbReference>
<gene>
    <name evidence="9" type="ORF">BWR22_10455</name>
</gene>
<comment type="similarity">
    <text evidence="2">Belongs to the bacterial sugar transferase family.</text>
</comment>
<evidence type="ECO:0000256" key="5">
    <source>
        <dbReference type="ARBA" id="ARBA00022989"/>
    </source>
</evidence>
<accession>A0AAC9PXB3</accession>
<evidence type="ECO:0000256" key="1">
    <source>
        <dbReference type="ARBA" id="ARBA00004141"/>
    </source>
</evidence>
<protein>
    <submittedName>
        <fullName evidence="9">Sugar transferase</fullName>
    </submittedName>
</protein>
<dbReference type="GO" id="GO:0016020">
    <property type="term" value="C:membrane"/>
    <property type="evidence" value="ECO:0007669"/>
    <property type="project" value="UniProtKB-SubCell"/>
</dbReference>
<keyword evidence="3 9" id="KW-0808">Transferase</keyword>
<feature type="transmembrane region" description="Helical" evidence="7">
    <location>
        <begin position="279"/>
        <end position="301"/>
    </location>
</feature>
<keyword evidence="4 7" id="KW-0812">Transmembrane</keyword>
<feature type="transmembrane region" description="Helical" evidence="7">
    <location>
        <begin position="48"/>
        <end position="68"/>
    </location>
</feature>
<dbReference type="InterPro" id="IPR003362">
    <property type="entry name" value="Bact_transf"/>
</dbReference>
<evidence type="ECO:0000256" key="4">
    <source>
        <dbReference type="ARBA" id="ARBA00022692"/>
    </source>
</evidence>
<dbReference type="RefSeq" id="WP_076733621.1">
    <property type="nucleotide sequence ID" value="NZ_CP019352.1"/>
</dbReference>